<reference evidence="1 2" key="1">
    <citation type="submission" date="2014-04" db="EMBL/GenBank/DDBJ databases">
        <authorList>
            <consortium name="DOE Joint Genome Institute"/>
            <person name="Kuo A."/>
            <person name="Kohler A."/>
            <person name="Nagy L.G."/>
            <person name="Floudas D."/>
            <person name="Copeland A."/>
            <person name="Barry K.W."/>
            <person name="Cichocki N."/>
            <person name="Veneault-Fourrey C."/>
            <person name="LaButti K."/>
            <person name="Lindquist E.A."/>
            <person name="Lipzen A."/>
            <person name="Lundell T."/>
            <person name="Morin E."/>
            <person name="Murat C."/>
            <person name="Sun H."/>
            <person name="Tunlid A."/>
            <person name="Henrissat B."/>
            <person name="Grigoriev I.V."/>
            <person name="Hibbett D.S."/>
            <person name="Martin F."/>
            <person name="Nordberg H.P."/>
            <person name="Cantor M.N."/>
            <person name="Hua S.X."/>
        </authorList>
    </citation>
    <scope>NUCLEOTIDE SEQUENCE [LARGE SCALE GENOMIC DNA]</scope>
    <source>
        <strain evidence="1 2">LaAM-08-1</strain>
    </source>
</reference>
<evidence type="ECO:0000313" key="2">
    <source>
        <dbReference type="Proteomes" id="UP000054477"/>
    </source>
</evidence>
<gene>
    <name evidence="1" type="ORF">K443DRAFT_478683</name>
</gene>
<dbReference type="HOGENOM" id="CLU_2922978_0_0_1"/>
<proteinExistence type="predicted"/>
<evidence type="ECO:0000313" key="1">
    <source>
        <dbReference type="EMBL" id="KIK03311.1"/>
    </source>
</evidence>
<dbReference type="AlphaFoldDB" id="A0A0C9XEH5"/>
<dbReference type="Proteomes" id="UP000054477">
    <property type="component" value="Unassembled WGS sequence"/>
</dbReference>
<dbReference type="EMBL" id="KN838581">
    <property type="protein sequence ID" value="KIK03311.1"/>
    <property type="molecule type" value="Genomic_DNA"/>
</dbReference>
<reference evidence="2" key="2">
    <citation type="submission" date="2015-01" db="EMBL/GenBank/DDBJ databases">
        <title>Evolutionary Origins and Diversification of the Mycorrhizal Mutualists.</title>
        <authorList>
            <consortium name="DOE Joint Genome Institute"/>
            <consortium name="Mycorrhizal Genomics Consortium"/>
            <person name="Kohler A."/>
            <person name="Kuo A."/>
            <person name="Nagy L.G."/>
            <person name="Floudas D."/>
            <person name="Copeland A."/>
            <person name="Barry K.W."/>
            <person name="Cichocki N."/>
            <person name="Veneault-Fourrey C."/>
            <person name="LaButti K."/>
            <person name="Lindquist E.A."/>
            <person name="Lipzen A."/>
            <person name="Lundell T."/>
            <person name="Morin E."/>
            <person name="Murat C."/>
            <person name="Riley R."/>
            <person name="Ohm R."/>
            <person name="Sun H."/>
            <person name="Tunlid A."/>
            <person name="Henrissat B."/>
            <person name="Grigoriev I.V."/>
            <person name="Hibbett D.S."/>
            <person name="Martin F."/>
        </authorList>
    </citation>
    <scope>NUCLEOTIDE SEQUENCE [LARGE SCALE GENOMIC DNA]</scope>
    <source>
        <strain evidence="2">LaAM-08-1</strain>
    </source>
</reference>
<protein>
    <submittedName>
        <fullName evidence="1">Uncharacterized protein</fullName>
    </submittedName>
</protein>
<accession>A0A0C9XEH5</accession>
<name>A0A0C9XEH5_9AGAR</name>
<keyword evidence="2" id="KW-1185">Reference proteome</keyword>
<sequence length="61" mass="7204">MTRFLALVPMIMQTQGYVLRRLYVAKDCSQSLSTFIALKYLYMFLRGMFIDSSLLEKERKS</sequence>
<organism evidence="1 2">
    <name type="scientific">Laccaria amethystina LaAM-08-1</name>
    <dbReference type="NCBI Taxonomy" id="1095629"/>
    <lineage>
        <taxon>Eukaryota</taxon>
        <taxon>Fungi</taxon>
        <taxon>Dikarya</taxon>
        <taxon>Basidiomycota</taxon>
        <taxon>Agaricomycotina</taxon>
        <taxon>Agaricomycetes</taxon>
        <taxon>Agaricomycetidae</taxon>
        <taxon>Agaricales</taxon>
        <taxon>Agaricineae</taxon>
        <taxon>Hydnangiaceae</taxon>
        <taxon>Laccaria</taxon>
    </lineage>
</organism>